<evidence type="ECO:0000259" key="2">
    <source>
        <dbReference type="Pfam" id="PF09851"/>
    </source>
</evidence>
<reference evidence="3" key="1">
    <citation type="submission" date="2020-01" db="EMBL/GenBank/DDBJ databases">
        <authorList>
            <person name="Meier V. D."/>
            <person name="Meier V D."/>
        </authorList>
    </citation>
    <scope>NUCLEOTIDE SEQUENCE</scope>
    <source>
        <strain evidence="3">HLG_WM_MAG_07</strain>
    </source>
</reference>
<feature type="region of interest" description="Disordered" evidence="1">
    <location>
        <begin position="95"/>
        <end position="144"/>
    </location>
</feature>
<accession>A0A6S6TFM9</accession>
<feature type="domain" description="SHOCT" evidence="2">
    <location>
        <begin position="256"/>
        <end position="282"/>
    </location>
</feature>
<feature type="compositionally biased region" description="Polar residues" evidence="1">
    <location>
        <begin position="95"/>
        <end position="110"/>
    </location>
</feature>
<dbReference type="Pfam" id="PF09851">
    <property type="entry name" value="SHOCT"/>
    <property type="match status" value="1"/>
</dbReference>
<evidence type="ECO:0000256" key="1">
    <source>
        <dbReference type="SAM" id="MobiDB-lite"/>
    </source>
</evidence>
<evidence type="ECO:0000313" key="3">
    <source>
        <dbReference type="EMBL" id="CAA6814142.1"/>
    </source>
</evidence>
<dbReference type="AlphaFoldDB" id="A0A6S6TFM9"/>
<name>A0A6S6TFM9_9GAMM</name>
<protein>
    <submittedName>
        <fullName evidence="3">SHOCT domain-containing protein</fullName>
    </submittedName>
</protein>
<proteinExistence type="predicted"/>
<sequence>MQQLTQAGQNLVSRLSQHYGFSSDAVTHMLFAVLNGNGSMAQFNHSEFGGSGQWMRGGMLMLGDMFNSGLKGSVDGLCNDISDTLAREPGLLQTGSFQSQSQGDSANQRQTSGGTGGNGSSLFVPDPDSQWWPQELGTPNATGSQNNARYAYFANNQRLAVDTNGQVWVYNTLDHQIGGFSQQQGSGGNVTFSSQYGSVNLSSLPIISINGQPVPAPVVNNQAAPAANESFNPFPEKEQSINPNSQIDTDGDILSALERLGGLLEKGILTNEEFTDKKTELLQRL</sequence>
<gene>
    <name evidence="3" type="ORF">HELGO_WM39276</name>
</gene>
<dbReference type="InterPro" id="IPR018649">
    <property type="entry name" value="SHOCT"/>
</dbReference>
<organism evidence="3">
    <name type="scientific">uncultured Thiotrichaceae bacterium</name>
    <dbReference type="NCBI Taxonomy" id="298394"/>
    <lineage>
        <taxon>Bacteria</taxon>
        <taxon>Pseudomonadati</taxon>
        <taxon>Pseudomonadota</taxon>
        <taxon>Gammaproteobacteria</taxon>
        <taxon>Thiotrichales</taxon>
        <taxon>Thiotrichaceae</taxon>
        <taxon>environmental samples</taxon>
    </lineage>
</organism>
<dbReference type="EMBL" id="CACVAY010000065">
    <property type="protein sequence ID" value="CAA6814142.1"/>
    <property type="molecule type" value="Genomic_DNA"/>
</dbReference>